<reference evidence="1" key="1">
    <citation type="submission" date="2017-07" db="EMBL/GenBank/DDBJ databases">
        <title>Taro Niue Genome Assembly and Annotation.</title>
        <authorList>
            <person name="Atibalentja N."/>
            <person name="Keating K."/>
            <person name="Fields C.J."/>
        </authorList>
    </citation>
    <scope>NUCLEOTIDE SEQUENCE</scope>
    <source>
        <strain evidence="1">Niue_2</strain>
        <tissue evidence="1">Leaf</tissue>
    </source>
</reference>
<sequence>MISLSSQTNELYQLASVAFCLLVAWDGERCRDPKTCSLCGGGGDREASSYLSCSIGRGSACRSVFLGRNGGLAQEVSLDLVGFRGNGQGSCESLVAGEVATRRPMGAKSWSIERGTYPFPGKKELRVKLVGAPLSLCDEEGYVFLVQRFGKLMPGTLRLVPNGRMICLEAVVLAESPYLIPPILLVDVGGIKFTVRASNRLVGQQRKAVASGLGFCPSRLEEEDD</sequence>
<evidence type="ECO:0000313" key="2">
    <source>
        <dbReference type="Proteomes" id="UP000652761"/>
    </source>
</evidence>
<proteinExistence type="predicted"/>
<dbReference type="EMBL" id="NMUH01001999">
    <property type="protein sequence ID" value="MQL97071.1"/>
    <property type="molecule type" value="Genomic_DNA"/>
</dbReference>
<name>A0A843VJR3_COLES</name>
<dbReference type="Proteomes" id="UP000652761">
    <property type="component" value="Unassembled WGS sequence"/>
</dbReference>
<organism evidence="1 2">
    <name type="scientific">Colocasia esculenta</name>
    <name type="common">Wild taro</name>
    <name type="synonym">Arum esculentum</name>
    <dbReference type="NCBI Taxonomy" id="4460"/>
    <lineage>
        <taxon>Eukaryota</taxon>
        <taxon>Viridiplantae</taxon>
        <taxon>Streptophyta</taxon>
        <taxon>Embryophyta</taxon>
        <taxon>Tracheophyta</taxon>
        <taxon>Spermatophyta</taxon>
        <taxon>Magnoliopsida</taxon>
        <taxon>Liliopsida</taxon>
        <taxon>Araceae</taxon>
        <taxon>Aroideae</taxon>
        <taxon>Colocasieae</taxon>
        <taxon>Colocasia</taxon>
    </lineage>
</organism>
<accession>A0A843VJR3</accession>
<feature type="non-terminal residue" evidence="1">
    <location>
        <position position="1"/>
    </location>
</feature>
<comment type="caution">
    <text evidence="1">The sequence shown here is derived from an EMBL/GenBank/DDBJ whole genome shotgun (WGS) entry which is preliminary data.</text>
</comment>
<protein>
    <submittedName>
        <fullName evidence="1">Uncharacterized protein</fullName>
    </submittedName>
</protein>
<keyword evidence="2" id="KW-1185">Reference proteome</keyword>
<gene>
    <name evidence="1" type="ORF">Taro_029753</name>
</gene>
<evidence type="ECO:0000313" key="1">
    <source>
        <dbReference type="EMBL" id="MQL97071.1"/>
    </source>
</evidence>
<dbReference type="AlphaFoldDB" id="A0A843VJR3"/>